<feature type="domain" description="Ig-like" evidence="11">
    <location>
        <begin position="414"/>
        <end position="528"/>
    </location>
</feature>
<keyword evidence="6" id="KW-0472">Membrane</keyword>
<proteinExistence type="predicted"/>
<dbReference type="SMART" id="SM00406">
    <property type="entry name" value="IGv"/>
    <property type="match status" value="5"/>
</dbReference>
<dbReference type="GO" id="GO:0006955">
    <property type="term" value="P:immune response"/>
    <property type="evidence" value="ECO:0007669"/>
    <property type="project" value="TreeGrafter"/>
</dbReference>
<dbReference type="InterPro" id="IPR007110">
    <property type="entry name" value="Ig-like_dom"/>
</dbReference>
<evidence type="ECO:0000256" key="5">
    <source>
        <dbReference type="ARBA" id="ARBA00022989"/>
    </source>
</evidence>
<evidence type="ECO:0000256" key="9">
    <source>
        <dbReference type="ARBA" id="ARBA00023180"/>
    </source>
</evidence>
<dbReference type="PROSITE" id="PS50835">
    <property type="entry name" value="IG_LIKE"/>
    <property type="match status" value="5"/>
</dbReference>
<keyword evidence="5" id="KW-1133">Transmembrane helix</keyword>
<dbReference type="InterPro" id="IPR051713">
    <property type="entry name" value="T-cell_Activation_Regulation"/>
</dbReference>
<dbReference type="Gene3D" id="2.60.40.10">
    <property type="entry name" value="Immunoglobulins"/>
    <property type="match status" value="5"/>
</dbReference>
<dbReference type="GO" id="GO:0009897">
    <property type="term" value="C:external side of plasma membrane"/>
    <property type="evidence" value="ECO:0007669"/>
    <property type="project" value="TreeGrafter"/>
</dbReference>
<dbReference type="GO" id="GO:0042130">
    <property type="term" value="P:negative regulation of T cell proliferation"/>
    <property type="evidence" value="ECO:0007669"/>
    <property type="project" value="TreeGrafter"/>
</dbReference>
<evidence type="ECO:0000313" key="13">
    <source>
        <dbReference type="Proteomes" id="UP000265040"/>
    </source>
</evidence>
<dbReference type="Proteomes" id="UP000265040">
    <property type="component" value="Chromosome 18"/>
</dbReference>
<dbReference type="GO" id="GO:0031295">
    <property type="term" value="P:T cell costimulation"/>
    <property type="evidence" value="ECO:0007669"/>
    <property type="project" value="TreeGrafter"/>
</dbReference>
<reference evidence="12" key="3">
    <citation type="submission" date="2025-09" db="UniProtKB">
        <authorList>
            <consortium name="Ensembl"/>
        </authorList>
    </citation>
    <scope>IDENTIFICATION</scope>
</reference>
<organism evidence="12 13">
    <name type="scientific">Anabas testudineus</name>
    <name type="common">Climbing perch</name>
    <name type="synonym">Anthias testudineus</name>
    <dbReference type="NCBI Taxonomy" id="64144"/>
    <lineage>
        <taxon>Eukaryota</taxon>
        <taxon>Metazoa</taxon>
        <taxon>Chordata</taxon>
        <taxon>Craniata</taxon>
        <taxon>Vertebrata</taxon>
        <taxon>Euteleostomi</taxon>
        <taxon>Actinopterygii</taxon>
        <taxon>Neopterygii</taxon>
        <taxon>Teleostei</taxon>
        <taxon>Neoteleostei</taxon>
        <taxon>Acanthomorphata</taxon>
        <taxon>Anabantaria</taxon>
        <taxon>Anabantiformes</taxon>
        <taxon>Anabantoidei</taxon>
        <taxon>Anabantidae</taxon>
        <taxon>Anabas</taxon>
    </lineage>
</organism>
<feature type="domain" description="Ig-like" evidence="11">
    <location>
        <begin position="532"/>
        <end position="632"/>
    </location>
</feature>
<dbReference type="SUPFAM" id="SSF48726">
    <property type="entry name" value="Immunoglobulin"/>
    <property type="match status" value="5"/>
</dbReference>
<keyword evidence="7" id="KW-1015">Disulfide bond</keyword>
<evidence type="ECO:0000256" key="1">
    <source>
        <dbReference type="ARBA" id="ARBA00004251"/>
    </source>
</evidence>
<keyword evidence="2" id="KW-1003">Cell membrane</keyword>
<dbReference type="PANTHER" id="PTHR25466:SF14">
    <property type="entry name" value="BUTYROPHILIN SUBFAMILY 2 MEMBER A2-LIKE-RELATED"/>
    <property type="match status" value="1"/>
</dbReference>
<dbReference type="GeneTree" id="ENSGT00990000203878"/>
<sequence>MPLICLLLKPKVVFSFMRQEANKSETGCISVLTGRCCCSNLCRKMKSVVFVILLHVSLHALGVEVYDGEESVHLPCRVNVSDSEQSTVVWSREELKYATIHIRQWSGDELDEQNQRYVNRTSMRTDALQTGDLGLTLTKPTVTDSDNYTCTVRRIGQKLGQKEVQLLVRERPPIWPKVLAGVLVPLLLMSVVGSFIIYSRYKDRVCLVVVDSGVESVLLPCKATVHLPDNVMVEWRNMNWMVHVHENGSCEPEDQDNFYRDRTEMKKDMINSRDLSLTLKCPTDKDRGTYTCIVYSGDGNILMKKDVELRIRVPLVKVDSGVESVLLPCKTTVPLPEDIRVEWRDSEKYNVCVYQNGSEETGEQDGVYRGRTEMKEDMLATGDLSLTLKSPTDRDRGTFTCTVYDKDGKFLLKKQVELLVIVQQVKVDSGVESVLLPCKTTVHLTEDVKVEWRDSSTIKVHVYQNGADNPGEQDVFYRGRTEMKEDLLQTGDLSLTLKYPTDKDRGTYTCTVYSRDGNVLLMKKAELRVRVCRVEVEEGVESVELPFTTTCDLPRNSEVDWTREDPKGTIKIYKYKKGSHHAEGQDEFYRDRAVMKEYPLKTGDVSLTLKHPTSRDNGKYSCEIFKVEENVGCIIRWKTVILEVKETSKNGFTGLIHRGRLASASQTPQTLENEEAVPLDTVVTDQSV</sequence>
<evidence type="ECO:0000256" key="7">
    <source>
        <dbReference type="ARBA" id="ARBA00023157"/>
    </source>
</evidence>
<protein>
    <recommendedName>
        <fullName evidence="11">Ig-like domain-containing protein</fullName>
    </recommendedName>
</protein>
<keyword evidence="9" id="KW-0325">Glycoprotein</keyword>
<dbReference type="InterPro" id="IPR003599">
    <property type="entry name" value="Ig_sub"/>
</dbReference>
<evidence type="ECO:0000313" key="12">
    <source>
        <dbReference type="Ensembl" id="ENSATEP00000004326.3"/>
    </source>
</evidence>
<comment type="subcellular location">
    <subcellularLocation>
        <location evidence="1">Cell membrane</location>
        <topology evidence="1">Single-pass type I membrane protein</topology>
    </subcellularLocation>
</comment>
<dbReference type="InterPro" id="IPR036179">
    <property type="entry name" value="Ig-like_dom_sf"/>
</dbReference>
<reference evidence="12" key="2">
    <citation type="submission" date="2025-08" db="UniProtKB">
        <authorList>
            <consortium name="Ensembl"/>
        </authorList>
    </citation>
    <scope>IDENTIFICATION</scope>
</reference>
<dbReference type="InterPro" id="IPR013783">
    <property type="entry name" value="Ig-like_fold"/>
</dbReference>
<keyword evidence="4" id="KW-0732">Signal</keyword>
<evidence type="ECO:0000256" key="4">
    <source>
        <dbReference type="ARBA" id="ARBA00022729"/>
    </source>
</evidence>
<dbReference type="AlphaFoldDB" id="A0A3Q1IJD3"/>
<keyword evidence="13" id="KW-1185">Reference proteome</keyword>
<evidence type="ECO:0000256" key="10">
    <source>
        <dbReference type="ARBA" id="ARBA00023319"/>
    </source>
</evidence>
<accession>A0A3Q1IJD3</accession>
<dbReference type="SMART" id="SM00409">
    <property type="entry name" value="IG"/>
    <property type="match status" value="5"/>
</dbReference>
<evidence type="ECO:0000256" key="8">
    <source>
        <dbReference type="ARBA" id="ARBA00023170"/>
    </source>
</evidence>
<evidence type="ECO:0000256" key="3">
    <source>
        <dbReference type="ARBA" id="ARBA00022692"/>
    </source>
</evidence>
<name>A0A3Q1IJD3_ANATE</name>
<dbReference type="Pfam" id="PF07686">
    <property type="entry name" value="V-set"/>
    <property type="match status" value="2"/>
</dbReference>
<feature type="domain" description="Ig-like" evidence="11">
    <location>
        <begin position="185"/>
        <end position="308"/>
    </location>
</feature>
<evidence type="ECO:0000256" key="6">
    <source>
        <dbReference type="ARBA" id="ARBA00023136"/>
    </source>
</evidence>
<dbReference type="PANTHER" id="PTHR25466">
    <property type="entry name" value="T-LYMPHOCYTE ACTIVATION ANTIGEN"/>
    <property type="match status" value="1"/>
</dbReference>
<dbReference type="RefSeq" id="XP_026225010.1">
    <property type="nucleotide sequence ID" value="XM_026369225.1"/>
</dbReference>
<keyword evidence="10" id="KW-0393">Immunoglobulin domain</keyword>
<keyword evidence="8" id="KW-0675">Receptor</keyword>
<dbReference type="InParanoid" id="A0A3Q1IJD3"/>
<dbReference type="InterPro" id="IPR013106">
    <property type="entry name" value="Ig_V-set"/>
</dbReference>
<reference evidence="12" key="1">
    <citation type="submission" date="2021-04" db="EMBL/GenBank/DDBJ databases">
        <authorList>
            <consortium name="Wellcome Sanger Institute Data Sharing"/>
        </authorList>
    </citation>
    <scope>NUCLEOTIDE SEQUENCE [LARGE SCALE GENOMIC DNA]</scope>
</reference>
<dbReference type="GO" id="GO:0071222">
    <property type="term" value="P:cellular response to lipopolysaccharide"/>
    <property type="evidence" value="ECO:0007669"/>
    <property type="project" value="TreeGrafter"/>
</dbReference>
<dbReference type="GO" id="GO:0007166">
    <property type="term" value="P:cell surface receptor signaling pathway"/>
    <property type="evidence" value="ECO:0007669"/>
    <property type="project" value="TreeGrafter"/>
</dbReference>
<evidence type="ECO:0000256" key="2">
    <source>
        <dbReference type="ARBA" id="ARBA00022475"/>
    </source>
</evidence>
<keyword evidence="3" id="KW-0812">Transmembrane</keyword>
<dbReference type="GO" id="GO:0042102">
    <property type="term" value="P:positive regulation of T cell proliferation"/>
    <property type="evidence" value="ECO:0007669"/>
    <property type="project" value="TreeGrafter"/>
</dbReference>
<feature type="domain" description="Ig-like" evidence="11">
    <location>
        <begin position="67"/>
        <end position="167"/>
    </location>
</feature>
<feature type="domain" description="Ig-like" evidence="11">
    <location>
        <begin position="323"/>
        <end position="403"/>
    </location>
</feature>
<dbReference type="Ensembl" id="ENSATET00000004362.3">
    <property type="protein sequence ID" value="ENSATEP00000004326.3"/>
    <property type="gene ID" value="ENSATEG00000003021.3"/>
</dbReference>
<dbReference type="GeneID" id="113168228"/>
<evidence type="ECO:0000259" key="11">
    <source>
        <dbReference type="PROSITE" id="PS50835"/>
    </source>
</evidence>